<protein>
    <recommendedName>
        <fullName evidence="4">Outer membrane protein beta-barrel domain-containing protein</fullName>
    </recommendedName>
</protein>
<feature type="signal peptide" evidence="1">
    <location>
        <begin position="1"/>
        <end position="20"/>
    </location>
</feature>
<reference evidence="2 3" key="1">
    <citation type="submission" date="2021-05" db="EMBL/GenBank/DDBJ databases">
        <title>Comparative genomic studies on the polysaccharide-degrading batcterial strains of the Flammeovirga genus.</title>
        <authorList>
            <person name="Zewei F."/>
            <person name="Zheng Z."/>
            <person name="Yu L."/>
            <person name="Ruyue G."/>
            <person name="Yanhong M."/>
            <person name="Yuanyuan C."/>
            <person name="Jingyan G."/>
            <person name="Wenjun H."/>
        </authorList>
    </citation>
    <scope>NUCLEOTIDE SEQUENCE [LARGE SCALE GENOMIC DNA]</scope>
    <source>
        <strain evidence="2 3">NBRC:100898</strain>
    </source>
</reference>
<evidence type="ECO:0000313" key="3">
    <source>
        <dbReference type="Proteomes" id="UP000678679"/>
    </source>
</evidence>
<dbReference type="SUPFAM" id="SSF56925">
    <property type="entry name" value="OMPA-like"/>
    <property type="match status" value="1"/>
</dbReference>
<feature type="chain" id="PRO_5043500172" description="Outer membrane protein beta-barrel domain-containing protein" evidence="1">
    <location>
        <begin position="21"/>
        <end position="250"/>
    </location>
</feature>
<sequence length="250" mass="28197">MKTISIYFLLLISSISISFAQGNENDPQFDRGIIDRVFIPKGQWLVGATFNYSEHSNDNYQILMLKNWEGKGHNIKVSPFFGYFLKDNLALGGRFTYVRNELNIDELQFDLGDDINISIDGVSNMSHTYYTSIFMRNYISLGKGNRFGLFNETSVSYGYGQSKSVNIQSGPHDVYGVYSTSHELNIGMSPGMVAFINNNIALEVKMDIIGFNMKTTEQIENQIDTGSRRTSSANFDIDIFSLNIGLTLFI</sequence>
<evidence type="ECO:0000256" key="1">
    <source>
        <dbReference type="SAM" id="SignalP"/>
    </source>
</evidence>
<dbReference type="AlphaFoldDB" id="A0AAX1NEN5"/>
<dbReference type="KEGG" id="fya:KMW28_22685"/>
<proteinExistence type="predicted"/>
<name>A0AAX1NEN5_9BACT</name>
<gene>
    <name evidence="2" type="ORF">KMW28_22685</name>
</gene>
<evidence type="ECO:0008006" key="4">
    <source>
        <dbReference type="Google" id="ProtNLM"/>
    </source>
</evidence>
<accession>A0AAX1NEN5</accession>
<dbReference type="RefSeq" id="WP_169662100.1">
    <property type="nucleotide sequence ID" value="NZ_CP076133.1"/>
</dbReference>
<keyword evidence="3" id="KW-1185">Reference proteome</keyword>
<dbReference type="Proteomes" id="UP000678679">
    <property type="component" value="Chromosome 2"/>
</dbReference>
<evidence type="ECO:0000313" key="2">
    <source>
        <dbReference type="EMBL" id="QWG05231.1"/>
    </source>
</evidence>
<keyword evidence="1" id="KW-0732">Signal</keyword>
<organism evidence="2 3">
    <name type="scientific">Flammeovirga yaeyamensis</name>
    <dbReference type="NCBI Taxonomy" id="367791"/>
    <lineage>
        <taxon>Bacteria</taxon>
        <taxon>Pseudomonadati</taxon>
        <taxon>Bacteroidota</taxon>
        <taxon>Cytophagia</taxon>
        <taxon>Cytophagales</taxon>
        <taxon>Flammeovirgaceae</taxon>
        <taxon>Flammeovirga</taxon>
    </lineage>
</organism>
<dbReference type="InterPro" id="IPR011250">
    <property type="entry name" value="OMP/PagP_B-barrel"/>
</dbReference>
<dbReference type="EMBL" id="CP076133">
    <property type="protein sequence ID" value="QWG05231.1"/>
    <property type="molecule type" value="Genomic_DNA"/>
</dbReference>